<reference evidence="3 4" key="1">
    <citation type="submission" date="2014-07" db="EMBL/GenBank/DDBJ databases">
        <title>Draft Genome Sequence of Gephyronic Acid Producer, Cystobacter violaceus Strain Cb vi76.</title>
        <authorList>
            <person name="Stevens D.C."/>
            <person name="Young J."/>
            <person name="Carmichael R."/>
            <person name="Tan J."/>
            <person name="Taylor R.E."/>
        </authorList>
    </citation>
    <scope>NUCLEOTIDE SEQUENCE [LARGE SCALE GENOMIC DNA]</scope>
    <source>
        <strain evidence="3 4">Cb vi76</strain>
    </source>
</reference>
<gene>
    <name evidence="3" type="ORF">Q664_01935</name>
</gene>
<proteinExistence type="predicted"/>
<sequence length="336" mass="36132">MLPAHAFLSAFLTFQTPAPAQPTTPAQTSSAEQSAERAASSAERAAAAAERAAEANARMAEAIESLARGIARTAPPAEQPPAEQKPETAAEKKEEAKKDVWDVTVGLGLIFITGNASTVTFNGLLAAERKSENWIYSVKASGVYGESRPPGLEGEVETVAQVTALNAALQLRGDRRFNEKISGYLLGAADTDHVRSVEFRGAGEAGVGIIWLDEKRKDGGESFLRTDLAFRYAREMRFQYYPIRSNLPDVSIGGPRLGVAFRYGLSKDVSFLEEFSVLPSLVDDARLLINSQTQLTVRLTKALSIATTFLFQYDSVPAPGKLPTDTSLSVSAAITF</sequence>
<feature type="region of interest" description="Disordered" evidence="1">
    <location>
        <begin position="73"/>
        <end position="97"/>
    </location>
</feature>
<dbReference type="Pfam" id="PF04338">
    <property type="entry name" value="DUF481"/>
    <property type="match status" value="1"/>
</dbReference>
<evidence type="ECO:0000313" key="3">
    <source>
        <dbReference type="EMBL" id="KFA94559.1"/>
    </source>
</evidence>
<dbReference type="EMBL" id="JPMI01000008">
    <property type="protein sequence ID" value="KFA94559.1"/>
    <property type="molecule type" value="Genomic_DNA"/>
</dbReference>
<evidence type="ECO:0000256" key="2">
    <source>
        <dbReference type="SAM" id="SignalP"/>
    </source>
</evidence>
<protein>
    <recommendedName>
        <fullName evidence="5">DUF481 domain-containing protein</fullName>
    </recommendedName>
</protein>
<comment type="caution">
    <text evidence="3">The sequence shown here is derived from an EMBL/GenBank/DDBJ whole genome shotgun (WGS) entry which is preliminary data.</text>
</comment>
<accession>A0A084T1H4</accession>
<dbReference type="InterPro" id="IPR007433">
    <property type="entry name" value="DUF481"/>
</dbReference>
<evidence type="ECO:0000313" key="4">
    <source>
        <dbReference type="Proteomes" id="UP000028547"/>
    </source>
</evidence>
<evidence type="ECO:0008006" key="5">
    <source>
        <dbReference type="Google" id="ProtNLM"/>
    </source>
</evidence>
<feature type="compositionally biased region" description="Low complexity" evidence="1">
    <location>
        <begin position="73"/>
        <end position="82"/>
    </location>
</feature>
<organism evidence="3 4">
    <name type="scientific">Archangium violaceum Cb vi76</name>
    <dbReference type="NCBI Taxonomy" id="1406225"/>
    <lineage>
        <taxon>Bacteria</taxon>
        <taxon>Pseudomonadati</taxon>
        <taxon>Myxococcota</taxon>
        <taxon>Myxococcia</taxon>
        <taxon>Myxococcales</taxon>
        <taxon>Cystobacterineae</taxon>
        <taxon>Archangiaceae</taxon>
        <taxon>Archangium</taxon>
    </lineage>
</organism>
<evidence type="ECO:0000256" key="1">
    <source>
        <dbReference type="SAM" id="MobiDB-lite"/>
    </source>
</evidence>
<feature type="compositionally biased region" description="Basic and acidic residues" evidence="1">
    <location>
        <begin position="84"/>
        <end position="97"/>
    </location>
</feature>
<feature type="chain" id="PRO_5001782118" description="DUF481 domain-containing protein" evidence="2">
    <location>
        <begin position="21"/>
        <end position="336"/>
    </location>
</feature>
<keyword evidence="2" id="KW-0732">Signal</keyword>
<feature type="signal peptide" evidence="2">
    <location>
        <begin position="1"/>
        <end position="20"/>
    </location>
</feature>
<feature type="region of interest" description="Disordered" evidence="1">
    <location>
        <begin position="17"/>
        <end position="54"/>
    </location>
</feature>
<name>A0A084T1H4_9BACT</name>
<dbReference type="Proteomes" id="UP000028547">
    <property type="component" value="Unassembled WGS sequence"/>
</dbReference>
<dbReference type="RefSeq" id="WP_043389190.1">
    <property type="nucleotide sequence ID" value="NZ_JPMI01000008.1"/>
</dbReference>
<dbReference type="AlphaFoldDB" id="A0A084T1H4"/>